<dbReference type="InterPro" id="IPR008949">
    <property type="entry name" value="Isoprenoid_synthase_dom_sf"/>
</dbReference>
<dbReference type="Gramene" id="TraesCS5A02G356300.1">
    <property type="protein sequence ID" value="TraesCS5A02G356300.1"/>
    <property type="gene ID" value="TraesCS5A02G356300"/>
</dbReference>
<keyword evidence="8" id="KW-1185">Reference proteome</keyword>
<dbReference type="GO" id="GO:0004311">
    <property type="term" value="F:geranylgeranyl diphosphate synthase activity"/>
    <property type="evidence" value="ECO:0007669"/>
    <property type="project" value="InterPro"/>
</dbReference>
<keyword evidence="6" id="KW-0414">Isoprene biosynthesis</keyword>
<dbReference type="GO" id="GO:0010287">
    <property type="term" value="C:plastoglobule"/>
    <property type="evidence" value="ECO:0007669"/>
    <property type="project" value="UniProtKB-ARBA"/>
</dbReference>
<dbReference type="GO" id="GO:0046905">
    <property type="term" value="F:15-cis-phytoene synthase activity"/>
    <property type="evidence" value="ECO:0007669"/>
    <property type="project" value="UniProtKB-EC"/>
</dbReference>
<accession>A0A3B6KNH9</accession>
<gene>
    <name evidence="7" type="primary">LOC123104764</name>
</gene>
<dbReference type="OrthoDB" id="6600518at2759"/>
<evidence type="ECO:0000256" key="3">
    <source>
        <dbReference type="ARBA" id="ARBA00012396"/>
    </source>
</evidence>
<dbReference type="CDD" id="cd00683">
    <property type="entry name" value="Trans_IPPS_HH"/>
    <property type="match status" value="1"/>
</dbReference>
<keyword evidence="4" id="KW-0808">Transferase</keyword>
<protein>
    <recommendedName>
        <fullName evidence="3">15-cis-phytoene synthase</fullName>
        <ecNumber evidence="3">2.5.1.32</ecNumber>
    </recommendedName>
</protein>
<dbReference type="SFLD" id="SFLDG01212">
    <property type="entry name" value="Phytoene_synthase_like"/>
    <property type="match status" value="1"/>
</dbReference>
<dbReference type="Gramene" id="TraesWEE_scaffold_087160_01G000200.1">
    <property type="protein sequence ID" value="TraesWEE_scaffold_087160_01G000200.1"/>
    <property type="gene ID" value="TraesWEE_scaffold_087160_01G000200"/>
</dbReference>
<dbReference type="Gramene" id="TraesCAD_scaffold_082553_01G000100.1">
    <property type="protein sequence ID" value="TraesCAD_scaffold_082553_01G000100.1"/>
    <property type="gene ID" value="TraesCAD_scaffold_082553_01G000100"/>
</dbReference>
<evidence type="ECO:0000256" key="2">
    <source>
        <dbReference type="ARBA" id="ARBA00006251"/>
    </source>
</evidence>
<comment type="catalytic activity">
    <reaction evidence="1">
        <text>2 (2E,6E,10E)-geranylgeranyl diphosphate = 15-cis-phytoene + 2 diphosphate</text>
        <dbReference type="Rhea" id="RHEA:34475"/>
        <dbReference type="ChEBI" id="CHEBI:27787"/>
        <dbReference type="ChEBI" id="CHEBI:33019"/>
        <dbReference type="ChEBI" id="CHEBI:58756"/>
        <dbReference type="EC" id="2.5.1.32"/>
    </reaction>
</comment>
<proteinExistence type="inferred from homology"/>
<dbReference type="Gramene" id="TraesCS5A03G0856200.1">
    <property type="protein sequence ID" value="TraesCS5A03G0856200.1.CDS"/>
    <property type="gene ID" value="TraesCS5A03G0856200"/>
</dbReference>
<reference evidence="7" key="2">
    <citation type="submission" date="2018-10" db="UniProtKB">
        <authorList>
            <consortium name="EnsemblPlants"/>
        </authorList>
    </citation>
    <scope>IDENTIFICATION</scope>
</reference>
<dbReference type="GO" id="GO:0016117">
    <property type="term" value="P:carotenoid biosynthetic process"/>
    <property type="evidence" value="ECO:0007669"/>
    <property type="project" value="UniProtKB-KW"/>
</dbReference>
<dbReference type="EnsemblPlants" id="TraesCS5A02G356300.1">
    <property type="protein sequence ID" value="TraesCS5A02G356300.1"/>
    <property type="gene ID" value="TraesCS5A02G356300"/>
</dbReference>
<dbReference type="Gramene" id="TraesCLE_scaffold_073675_01G000200.1">
    <property type="protein sequence ID" value="TraesCLE_scaffold_073675_01G000200.1"/>
    <property type="gene ID" value="TraesCLE_scaffold_073675_01G000200"/>
</dbReference>
<dbReference type="EC" id="2.5.1.32" evidence="3"/>
<dbReference type="InterPro" id="IPR033904">
    <property type="entry name" value="Trans_IPPS_HH"/>
</dbReference>
<keyword evidence="5" id="KW-0125">Carotenoid biosynthesis</keyword>
<dbReference type="InterPro" id="IPR044843">
    <property type="entry name" value="Trans_IPPS_bact-type"/>
</dbReference>
<dbReference type="PaxDb" id="4565-Traes_5AL_4A55EC2ED.1"/>
<sequence length="390" mass="42580">MLSTARAVTSPAACAAQHQQHGGSRFVVFLAGDDGRGAAGSSSVRAPRPRSVAARAAGSSNHAVCLEAAAPWSMDCVAAPATVSYEESVRQVVLKQAALAASTTPRKARHAGRDAGVLDAAFDRCGAVCKEYAKTFYLATQLMTPERRRAIWAIYVWCRRTDELVDGPNAAHTSALALDRWESRLDGVFAGRPYDMVQGMRMDLAKSRYATFDELYLYCYRVAGTVGLMTVPVMGVSPGSQADVETVYAGALALGVANQLTNILRDVGEDARRGRIYLPQDELAMAGISEADIFAGRVTDEWRSFMKGQIARARAYFKQAEQGAAELNQESRWPVWASLLLYRQILDEIEANGYDNFSKRAYVPKAKKLAALPKAYLRSLMPPPSSQRRR</sequence>
<evidence type="ECO:0000313" key="8">
    <source>
        <dbReference type="Proteomes" id="UP000019116"/>
    </source>
</evidence>
<evidence type="ECO:0000313" key="7">
    <source>
        <dbReference type="EnsemblPlants" id="TraesCS5A02G356300.1"/>
    </source>
</evidence>
<comment type="similarity">
    <text evidence="2">Belongs to the phytoene/squalene synthase family.</text>
</comment>
<evidence type="ECO:0000256" key="5">
    <source>
        <dbReference type="ARBA" id="ARBA00022746"/>
    </source>
</evidence>
<reference evidence="7" key="1">
    <citation type="submission" date="2018-08" db="EMBL/GenBank/DDBJ databases">
        <authorList>
            <person name="Rossello M."/>
        </authorList>
    </citation>
    <scope>NUCLEOTIDE SEQUENCE [LARGE SCALE GENOMIC DNA]</scope>
    <source>
        <strain evidence="7">cv. Chinese Spring</strain>
    </source>
</reference>
<dbReference type="PROSITE" id="PS01045">
    <property type="entry name" value="SQUALEN_PHYTOEN_SYN_2"/>
    <property type="match status" value="1"/>
</dbReference>
<dbReference type="AlphaFoldDB" id="A0A3B6KNH9"/>
<dbReference type="InterPro" id="IPR002060">
    <property type="entry name" value="Squ/phyt_synthse"/>
</dbReference>
<dbReference type="Proteomes" id="UP000019116">
    <property type="component" value="Chromosome 5A"/>
</dbReference>
<evidence type="ECO:0000256" key="1">
    <source>
        <dbReference type="ARBA" id="ARBA00001805"/>
    </source>
</evidence>
<dbReference type="Gramene" id="TraesROB_scaffold_039224_01G000200.1">
    <property type="protein sequence ID" value="TraesROB_scaffold_039224_01G000200.1"/>
    <property type="gene ID" value="TraesROB_scaffold_039224_01G000200"/>
</dbReference>
<name>A0A3B6KNH9_WHEAT</name>
<dbReference type="GO" id="GO:0051996">
    <property type="term" value="F:squalene synthase [NAD(P)H] activity"/>
    <property type="evidence" value="ECO:0007669"/>
    <property type="project" value="InterPro"/>
</dbReference>
<evidence type="ECO:0000256" key="4">
    <source>
        <dbReference type="ARBA" id="ARBA00022679"/>
    </source>
</evidence>
<dbReference type="SMR" id="A0A3B6KNH9"/>
<dbReference type="PANTHER" id="PTHR31480">
    <property type="entry name" value="BIFUNCTIONAL LYCOPENE CYCLASE/PHYTOENE SYNTHASE"/>
    <property type="match status" value="1"/>
</dbReference>
<dbReference type="Pfam" id="PF00494">
    <property type="entry name" value="SQS_PSY"/>
    <property type="match status" value="2"/>
</dbReference>
<dbReference type="SUPFAM" id="SSF48576">
    <property type="entry name" value="Terpenoid synthases"/>
    <property type="match status" value="1"/>
</dbReference>
<dbReference type="SFLD" id="SFLDG01018">
    <property type="entry name" value="Squalene/Phytoene_Synthase_Lik"/>
    <property type="match status" value="1"/>
</dbReference>
<evidence type="ECO:0000256" key="6">
    <source>
        <dbReference type="ARBA" id="ARBA00023229"/>
    </source>
</evidence>
<dbReference type="InterPro" id="IPR019845">
    <property type="entry name" value="Squalene/phytoene_synthase_CS"/>
</dbReference>
<organism evidence="7">
    <name type="scientific">Triticum aestivum</name>
    <name type="common">Wheat</name>
    <dbReference type="NCBI Taxonomy" id="4565"/>
    <lineage>
        <taxon>Eukaryota</taxon>
        <taxon>Viridiplantae</taxon>
        <taxon>Streptophyta</taxon>
        <taxon>Embryophyta</taxon>
        <taxon>Tracheophyta</taxon>
        <taxon>Spermatophyta</taxon>
        <taxon>Magnoliopsida</taxon>
        <taxon>Liliopsida</taxon>
        <taxon>Poales</taxon>
        <taxon>Poaceae</taxon>
        <taxon>BOP clade</taxon>
        <taxon>Pooideae</taxon>
        <taxon>Triticodae</taxon>
        <taxon>Triticeae</taxon>
        <taxon>Triticinae</taxon>
        <taxon>Triticum</taxon>
    </lineage>
</organism>
<dbReference type="SFLD" id="SFLDS00005">
    <property type="entry name" value="Isoprenoid_Synthase_Type_I"/>
    <property type="match status" value="1"/>
</dbReference>
<dbReference type="Gene3D" id="1.10.600.10">
    <property type="entry name" value="Farnesyl Diphosphate Synthase"/>
    <property type="match status" value="1"/>
</dbReference>